<dbReference type="HOGENOM" id="CLU_116371_0_0_1"/>
<feature type="compositionally biased region" description="Acidic residues" evidence="1">
    <location>
        <begin position="181"/>
        <end position="190"/>
    </location>
</feature>
<organism evidence="2 3">
    <name type="scientific">Fomitopsis schrenkii</name>
    <name type="common">Brown rot fungus</name>
    <dbReference type="NCBI Taxonomy" id="2126942"/>
    <lineage>
        <taxon>Eukaryota</taxon>
        <taxon>Fungi</taxon>
        <taxon>Dikarya</taxon>
        <taxon>Basidiomycota</taxon>
        <taxon>Agaricomycotina</taxon>
        <taxon>Agaricomycetes</taxon>
        <taxon>Polyporales</taxon>
        <taxon>Fomitopsis</taxon>
    </lineage>
</organism>
<feature type="region of interest" description="Disordered" evidence="1">
    <location>
        <begin position="144"/>
        <end position="190"/>
    </location>
</feature>
<accession>S8EGG8</accession>
<dbReference type="InParanoid" id="S8EGG8"/>
<keyword evidence="3" id="KW-1185">Reference proteome</keyword>
<protein>
    <submittedName>
        <fullName evidence="2">Uncharacterized protein</fullName>
    </submittedName>
</protein>
<proteinExistence type="predicted"/>
<dbReference type="Proteomes" id="UP000015241">
    <property type="component" value="Unassembled WGS sequence"/>
</dbReference>
<dbReference type="EMBL" id="KE504136">
    <property type="protein sequence ID" value="EPT02289.1"/>
    <property type="molecule type" value="Genomic_DNA"/>
</dbReference>
<sequence length="190" mass="21004">MALKLGQDLSVLAGCTRLSTVALHVQANPMDSWQGLVTGLCKIFSHFSSPVIRSIQVEMQLKEPDDALFALAHPDSEFWTIDLGLIHDLMKRPMFDSLQDVTIDIPRYSTDVRLARDAVLTAEETNRRLCLILEPWDKRGILTVRGDDEPTDEELGQEADMNSSNSKKEDPSGGVKGEEALSPEDEAVPA</sequence>
<evidence type="ECO:0000313" key="2">
    <source>
        <dbReference type="EMBL" id="EPT02289.1"/>
    </source>
</evidence>
<name>S8EGG8_FOMSC</name>
<evidence type="ECO:0000313" key="3">
    <source>
        <dbReference type="Proteomes" id="UP000015241"/>
    </source>
</evidence>
<dbReference type="STRING" id="743788.S8EGG8"/>
<reference evidence="2 3" key="1">
    <citation type="journal article" date="2012" name="Science">
        <title>The Paleozoic origin of enzymatic lignin decomposition reconstructed from 31 fungal genomes.</title>
        <authorList>
            <person name="Floudas D."/>
            <person name="Binder M."/>
            <person name="Riley R."/>
            <person name="Barry K."/>
            <person name="Blanchette R.A."/>
            <person name="Henrissat B."/>
            <person name="Martinez A.T."/>
            <person name="Otillar R."/>
            <person name="Spatafora J.W."/>
            <person name="Yadav J.S."/>
            <person name="Aerts A."/>
            <person name="Benoit I."/>
            <person name="Boyd A."/>
            <person name="Carlson A."/>
            <person name="Copeland A."/>
            <person name="Coutinho P.M."/>
            <person name="de Vries R.P."/>
            <person name="Ferreira P."/>
            <person name="Findley K."/>
            <person name="Foster B."/>
            <person name="Gaskell J."/>
            <person name="Glotzer D."/>
            <person name="Gorecki P."/>
            <person name="Heitman J."/>
            <person name="Hesse C."/>
            <person name="Hori C."/>
            <person name="Igarashi K."/>
            <person name="Jurgens J.A."/>
            <person name="Kallen N."/>
            <person name="Kersten P."/>
            <person name="Kohler A."/>
            <person name="Kuees U."/>
            <person name="Kumar T.K.A."/>
            <person name="Kuo A."/>
            <person name="LaButti K."/>
            <person name="Larrondo L.F."/>
            <person name="Lindquist E."/>
            <person name="Ling A."/>
            <person name="Lombard V."/>
            <person name="Lucas S."/>
            <person name="Lundell T."/>
            <person name="Martin R."/>
            <person name="McLaughlin D.J."/>
            <person name="Morgenstern I."/>
            <person name="Morin E."/>
            <person name="Murat C."/>
            <person name="Nagy L.G."/>
            <person name="Nolan M."/>
            <person name="Ohm R.A."/>
            <person name="Patyshakuliyeva A."/>
            <person name="Rokas A."/>
            <person name="Ruiz-Duenas F.J."/>
            <person name="Sabat G."/>
            <person name="Salamov A."/>
            <person name="Samejima M."/>
            <person name="Schmutz J."/>
            <person name="Slot J.C."/>
            <person name="St John F."/>
            <person name="Stenlid J."/>
            <person name="Sun H."/>
            <person name="Sun S."/>
            <person name="Syed K."/>
            <person name="Tsang A."/>
            <person name="Wiebenga A."/>
            <person name="Young D."/>
            <person name="Pisabarro A."/>
            <person name="Eastwood D.C."/>
            <person name="Martin F."/>
            <person name="Cullen D."/>
            <person name="Grigoriev I.V."/>
            <person name="Hibbett D.S."/>
        </authorList>
    </citation>
    <scope>NUCLEOTIDE SEQUENCE</scope>
    <source>
        <strain evidence="3">FP-58527</strain>
    </source>
</reference>
<feature type="compositionally biased region" description="Basic and acidic residues" evidence="1">
    <location>
        <begin position="166"/>
        <end position="179"/>
    </location>
</feature>
<gene>
    <name evidence="2" type="ORF">FOMPIDRAFT_87384</name>
</gene>
<dbReference type="AlphaFoldDB" id="S8EGG8"/>
<evidence type="ECO:0000256" key="1">
    <source>
        <dbReference type="SAM" id="MobiDB-lite"/>
    </source>
</evidence>